<evidence type="ECO:0000259" key="1">
    <source>
        <dbReference type="PROSITE" id="PS50983"/>
    </source>
</evidence>
<feature type="domain" description="Fe/B12 periplasmic-binding" evidence="1">
    <location>
        <begin position="60"/>
        <end position="316"/>
    </location>
</feature>
<dbReference type="InterPro" id="IPR050902">
    <property type="entry name" value="ABC_Transporter_SBP"/>
</dbReference>
<name>A0ABV7HF82_9GAMM</name>
<dbReference type="Pfam" id="PF01497">
    <property type="entry name" value="Peripla_BP_2"/>
    <property type="match status" value="1"/>
</dbReference>
<evidence type="ECO:0000313" key="2">
    <source>
        <dbReference type="EMBL" id="MFC3151366.1"/>
    </source>
</evidence>
<keyword evidence="3" id="KW-1185">Reference proteome</keyword>
<comment type="caution">
    <text evidence="2">The sequence shown here is derived from an EMBL/GenBank/DDBJ whole genome shotgun (WGS) entry which is preliminary data.</text>
</comment>
<proteinExistence type="predicted"/>
<protein>
    <submittedName>
        <fullName evidence="2">Hemin ABC transporter substrate-binding protein</fullName>
    </submittedName>
</protein>
<dbReference type="SUPFAM" id="SSF53807">
    <property type="entry name" value="Helical backbone' metal receptor"/>
    <property type="match status" value="1"/>
</dbReference>
<dbReference type="PROSITE" id="PS50983">
    <property type="entry name" value="FE_B12_PBP"/>
    <property type="match status" value="1"/>
</dbReference>
<dbReference type="Gene3D" id="3.40.50.1980">
    <property type="entry name" value="Nitrogenase molybdenum iron protein domain"/>
    <property type="match status" value="2"/>
</dbReference>
<organism evidence="2 3">
    <name type="scientific">Litoribrevibacter euphylliae</name>
    <dbReference type="NCBI Taxonomy" id="1834034"/>
    <lineage>
        <taxon>Bacteria</taxon>
        <taxon>Pseudomonadati</taxon>
        <taxon>Pseudomonadota</taxon>
        <taxon>Gammaproteobacteria</taxon>
        <taxon>Oceanospirillales</taxon>
        <taxon>Oceanospirillaceae</taxon>
        <taxon>Litoribrevibacter</taxon>
    </lineage>
</organism>
<evidence type="ECO:0000313" key="3">
    <source>
        <dbReference type="Proteomes" id="UP001595476"/>
    </source>
</evidence>
<gene>
    <name evidence="2" type="ORF">ACFOEK_10050</name>
</gene>
<accession>A0ABV7HF82</accession>
<dbReference type="PANTHER" id="PTHR30535">
    <property type="entry name" value="VITAMIN B12-BINDING PROTEIN"/>
    <property type="match status" value="1"/>
</dbReference>
<dbReference type="InterPro" id="IPR002491">
    <property type="entry name" value="ABC_transptr_periplasmic_BD"/>
</dbReference>
<dbReference type="RefSeq" id="WP_386719990.1">
    <property type="nucleotide sequence ID" value="NZ_JBHRSZ010000004.1"/>
</dbReference>
<dbReference type="PANTHER" id="PTHR30535:SF4">
    <property type="entry name" value="HEMIN-BINDING PERIPLASMIC PROTEIN HMUT"/>
    <property type="match status" value="1"/>
</dbReference>
<dbReference type="Proteomes" id="UP001595476">
    <property type="component" value="Unassembled WGS sequence"/>
</dbReference>
<dbReference type="EMBL" id="JBHRSZ010000004">
    <property type="protein sequence ID" value="MFC3151366.1"/>
    <property type="molecule type" value="Genomic_DNA"/>
</dbReference>
<reference evidence="3" key="1">
    <citation type="journal article" date="2019" name="Int. J. Syst. Evol. Microbiol.">
        <title>The Global Catalogue of Microorganisms (GCM) 10K type strain sequencing project: providing services to taxonomists for standard genome sequencing and annotation.</title>
        <authorList>
            <consortium name="The Broad Institute Genomics Platform"/>
            <consortium name="The Broad Institute Genome Sequencing Center for Infectious Disease"/>
            <person name="Wu L."/>
            <person name="Ma J."/>
        </authorList>
    </citation>
    <scope>NUCLEOTIDE SEQUENCE [LARGE SCALE GENOMIC DNA]</scope>
    <source>
        <strain evidence="3">KCTC 52438</strain>
    </source>
</reference>
<sequence length="316" mass="33246">MSTLKMNSEDVQLARKASLLKQEFTEHLLPVLLALAACTVVLLGAFASPAQASTSSDDVRIISTDAGTTEILVALGQGESLVGIDVTSSVPDTLTPAKVGYHRQLAAEGLLSLAPTIVFGSEHIGPKETVNALKSANTQLVLQPTATDSQQLIENIQQVAEALKLSGDQLVDQVQSAQHILDKNLDKSSDKRLDKASSGRSTKAVFLLYLEGRGLKQAGLGTSGDSLLNLLGLENVSSHSNYRSVSAEGLMTMQPEVILIGSQNPKAAEALLAQFPSLSHTPAVENNKVLFVDAAALVSGISLKAMEEAVRVSEAL</sequence>